<protein>
    <recommendedName>
        <fullName evidence="6">Transmembrane protein</fullName>
    </recommendedName>
</protein>
<evidence type="ECO:0000256" key="1">
    <source>
        <dbReference type="SAM" id="MobiDB-lite"/>
    </source>
</evidence>
<dbReference type="EMBL" id="JARKIB010000017">
    <property type="protein sequence ID" value="KAJ7769922.1"/>
    <property type="molecule type" value="Genomic_DNA"/>
</dbReference>
<feature type="signal peptide" evidence="3">
    <location>
        <begin position="1"/>
        <end position="23"/>
    </location>
</feature>
<evidence type="ECO:0000256" key="3">
    <source>
        <dbReference type="SAM" id="SignalP"/>
    </source>
</evidence>
<feature type="compositionally biased region" description="Basic and acidic residues" evidence="1">
    <location>
        <begin position="172"/>
        <end position="185"/>
    </location>
</feature>
<evidence type="ECO:0000256" key="2">
    <source>
        <dbReference type="SAM" id="Phobius"/>
    </source>
</evidence>
<sequence length="258" mass="28965">MALPSFLLQFALTTLSMALGVSARVLPTSDLGAKRTEGMKLRAQWEDLGPGKRTAACDDDEDNCNEDRNPHTTSSRSQSQSSSLPQPSSTSNSNLNSQHPDWDPSHGTVVALACLLSIVLVSIALFFLWRRITRQRRRREASGPMPYIEMFEAEASTEGARPVSRISGGTLHPERSRPTMEREPEPEPGTPPSPIQPFPFLAIQAPNRRPTMPRIYRAFAEMEEKYRQRVVERENENELRVHTLTPPPGYRSTETVDR</sequence>
<feature type="compositionally biased region" description="Pro residues" evidence="1">
    <location>
        <begin position="187"/>
        <end position="196"/>
    </location>
</feature>
<keyword evidence="3" id="KW-0732">Signal</keyword>
<feature type="transmembrane region" description="Helical" evidence="2">
    <location>
        <begin position="109"/>
        <end position="129"/>
    </location>
</feature>
<reference evidence="4" key="1">
    <citation type="submission" date="2023-03" db="EMBL/GenBank/DDBJ databases">
        <title>Massive genome expansion in bonnet fungi (Mycena s.s.) driven by repeated elements and novel gene families across ecological guilds.</title>
        <authorList>
            <consortium name="Lawrence Berkeley National Laboratory"/>
            <person name="Harder C.B."/>
            <person name="Miyauchi S."/>
            <person name="Viragh M."/>
            <person name="Kuo A."/>
            <person name="Thoen E."/>
            <person name="Andreopoulos B."/>
            <person name="Lu D."/>
            <person name="Skrede I."/>
            <person name="Drula E."/>
            <person name="Henrissat B."/>
            <person name="Morin E."/>
            <person name="Kohler A."/>
            <person name="Barry K."/>
            <person name="LaButti K."/>
            <person name="Morin E."/>
            <person name="Salamov A."/>
            <person name="Lipzen A."/>
            <person name="Mereny Z."/>
            <person name="Hegedus B."/>
            <person name="Baldrian P."/>
            <person name="Stursova M."/>
            <person name="Weitz H."/>
            <person name="Taylor A."/>
            <person name="Grigoriev I.V."/>
            <person name="Nagy L.G."/>
            <person name="Martin F."/>
            <person name="Kauserud H."/>
        </authorList>
    </citation>
    <scope>NUCLEOTIDE SEQUENCE</scope>
    <source>
        <strain evidence="4">CBHHK182m</strain>
    </source>
</reference>
<name>A0AAD7JQL0_9AGAR</name>
<feature type="region of interest" description="Disordered" evidence="1">
    <location>
        <begin position="50"/>
        <end position="101"/>
    </location>
</feature>
<keyword evidence="2" id="KW-1133">Transmembrane helix</keyword>
<dbReference type="Proteomes" id="UP001215598">
    <property type="component" value="Unassembled WGS sequence"/>
</dbReference>
<feature type="compositionally biased region" description="Low complexity" evidence="1">
    <location>
        <begin position="72"/>
        <end position="97"/>
    </location>
</feature>
<comment type="caution">
    <text evidence="4">The sequence shown here is derived from an EMBL/GenBank/DDBJ whole genome shotgun (WGS) entry which is preliminary data.</text>
</comment>
<proteinExistence type="predicted"/>
<organism evidence="4 5">
    <name type="scientific">Mycena metata</name>
    <dbReference type="NCBI Taxonomy" id="1033252"/>
    <lineage>
        <taxon>Eukaryota</taxon>
        <taxon>Fungi</taxon>
        <taxon>Dikarya</taxon>
        <taxon>Basidiomycota</taxon>
        <taxon>Agaricomycotina</taxon>
        <taxon>Agaricomycetes</taxon>
        <taxon>Agaricomycetidae</taxon>
        <taxon>Agaricales</taxon>
        <taxon>Marasmiineae</taxon>
        <taxon>Mycenaceae</taxon>
        <taxon>Mycena</taxon>
    </lineage>
</organism>
<evidence type="ECO:0008006" key="6">
    <source>
        <dbReference type="Google" id="ProtNLM"/>
    </source>
</evidence>
<gene>
    <name evidence="4" type="ORF">B0H16DRAFT_235801</name>
</gene>
<feature type="chain" id="PRO_5042012218" description="Transmembrane protein" evidence="3">
    <location>
        <begin position="24"/>
        <end position="258"/>
    </location>
</feature>
<dbReference type="AlphaFoldDB" id="A0AAD7JQL0"/>
<feature type="region of interest" description="Disordered" evidence="1">
    <location>
        <begin position="237"/>
        <end position="258"/>
    </location>
</feature>
<evidence type="ECO:0000313" key="5">
    <source>
        <dbReference type="Proteomes" id="UP001215598"/>
    </source>
</evidence>
<keyword evidence="2" id="KW-0472">Membrane</keyword>
<keyword evidence="5" id="KW-1185">Reference proteome</keyword>
<keyword evidence="2" id="KW-0812">Transmembrane</keyword>
<feature type="region of interest" description="Disordered" evidence="1">
    <location>
        <begin position="157"/>
        <end position="196"/>
    </location>
</feature>
<accession>A0AAD7JQL0</accession>
<evidence type="ECO:0000313" key="4">
    <source>
        <dbReference type="EMBL" id="KAJ7769922.1"/>
    </source>
</evidence>